<feature type="domain" description="Type I restriction modification DNA specificity" evidence="4">
    <location>
        <begin position="185"/>
        <end position="352"/>
    </location>
</feature>
<dbReference type="PANTHER" id="PTHR30408:SF12">
    <property type="entry name" value="TYPE I RESTRICTION ENZYME MJAVIII SPECIFICITY SUBUNIT"/>
    <property type="match status" value="1"/>
</dbReference>
<dbReference type="RefSeq" id="WP_091654008.1">
    <property type="nucleotide sequence ID" value="NZ_FOVW01000006.1"/>
</dbReference>
<dbReference type="AlphaFoldDB" id="A0A1I5GY28"/>
<comment type="similarity">
    <text evidence="1">Belongs to the type-I restriction system S methylase family.</text>
</comment>
<dbReference type="Pfam" id="PF01420">
    <property type="entry name" value="Methylase_S"/>
    <property type="match status" value="2"/>
</dbReference>
<gene>
    <name evidence="5" type="ORF">SAMN04488519_106146</name>
</gene>
<keyword evidence="6" id="KW-1185">Reference proteome</keyword>
<evidence type="ECO:0000313" key="6">
    <source>
        <dbReference type="Proteomes" id="UP000199564"/>
    </source>
</evidence>
<evidence type="ECO:0000256" key="2">
    <source>
        <dbReference type="ARBA" id="ARBA00022747"/>
    </source>
</evidence>
<accession>A0A1I5GY28</accession>
<organism evidence="5 6">
    <name type="scientific">Algoriphagus ornithinivorans</name>
    <dbReference type="NCBI Taxonomy" id="226506"/>
    <lineage>
        <taxon>Bacteria</taxon>
        <taxon>Pseudomonadati</taxon>
        <taxon>Bacteroidota</taxon>
        <taxon>Cytophagia</taxon>
        <taxon>Cytophagales</taxon>
        <taxon>Cyclobacteriaceae</taxon>
        <taxon>Algoriphagus</taxon>
    </lineage>
</organism>
<dbReference type="PANTHER" id="PTHR30408">
    <property type="entry name" value="TYPE-1 RESTRICTION ENZYME ECOKI SPECIFICITY PROTEIN"/>
    <property type="match status" value="1"/>
</dbReference>
<proteinExistence type="inferred from homology"/>
<dbReference type="CDD" id="cd17262">
    <property type="entry name" value="RMtype1_S_Aco12261I-TRD2-CR2"/>
    <property type="match status" value="1"/>
</dbReference>
<dbReference type="Gene3D" id="3.90.220.20">
    <property type="entry name" value="DNA methylase specificity domains"/>
    <property type="match status" value="2"/>
</dbReference>
<dbReference type="EMBL" id="FOVW01000006">
    <property type="protein sequence ID" value="SFO40869.1"/>
    <property type="molecule type" value="Genomic_DNA"/>
</dbReference>
<keyword evidence="2" id="KW-0680">Restriction system</keyword>
<dbReference type="InterPro" id="IPR000055">
    <property type="entry name" value="Restrct_endonuc_typeI_TRD"/>
</dbReference>
<evidence type="ECO:0000256" key="3">
    <source>
        <dbReference type="ARBA" id="ARBA00023125"/>
    </source>
</evidence>
<protein>
    <submittedName>
        <fullName evidence="5">Type I restriction enzyme, S subunit</fullName>
    </submittedName>
</protein>
<keyword evidence="3" id="KW-0238">DNA-binding</keyword>
<sequence>MKFIYETLGNLTFNLDNKRVPLNSRERSEKKKIGLYPYFGANNILDYIDEYIFDEKILCIAEDGGSWGSQERCSYIVNEKCWVNNHAHVLKENGKAHLEYLYFYLNHANLNKYITGTTRGKLTRRELEKIIIPLPPTIEDQKRIAKILSECEALIQKRKDSIGLLDELLRSTFLEMFGDPVRNEKEWEMVSLSKFGTIDRGVSKHRPRNAPKLLNGPYPLVQTGDVANSGTYIATYKQTYSELGLKQSKMWPAGTLCITIAANIAKTGILAFNACFPDSVVGFVVDPKEATNLYVHHLFSFFQRILEKNAPSAAQKNINLNILRNFKVPQPPVELQLEFDEIVLKVEKIKIQFQSSLKELQNLYGSLSQRAFKGELDLSKVDISDMEDSTQEKPEMEPIGDPRWEGKVELQDYQVHIDEIIRKDFENISFSFKQLESAIADRGVYVPYEGVKEFVFKSLEGNESLLVQELDEKDKQIVFKIRS</sequence>
<reference evidence="6" key="1">
    <citation type="submission" date="2016-10" db="EMBL/GenBank/DDBJ databases">
        <authorList>
            <person name="Varghese N."/>
            <person name="Submissions S."/>
        </authorList>
    </citation>
    <scope>NUCLEOTIDE SEQUENCE [LARGE SCALE GENOMIC DNA]</scope>
    <source>
        <strain evidence="6">DSM 15282</strain>
    </source>
</reference>
<dbReference type="GO" id="GO:0009307">
    <property type="term" value="P:DNA restriction-modification system"/>
    <property type="evidence" value="ECO:0007669"/>
    <property type="project" value="UniProtKB-KW"/>
</dbReference>
<feature type="domain" description="Type I restriction modification DNA specificity" evidence="4">
    <location>
        <begin position="13"/>
        <end position="160"/>
    </location>
</feature>
<evidence type="ECO:0000259" key="4">
    <source>
        <dbReference type="Pfam" id="PF01420"/>
    </source>
</evidence>
<name>A0A1I5GY28_9BACT</name>
<dbReference type="InterPro" id="IPR044946">
    <property type="entry name" value="Restrct_endonuc_typeI_TRD_sf"/>
</dbReference>
<dbReference type="Proteomes" id="UP000199564">
    <property type="component" value="Unassembled WGS sequence"/>
</dbReference>
<dbReference type="STRING" id="226506.SAMN04488519_106146"/>
<evidence type="ECO:0000256" key="1">
    <source>
        <dbReference type="ARBA" id="ARBA00010923"/>
    </source>
</evidence>
<dbReference type="GO" id="GO:0003677">
    <property type="term" value="F:DNA binding"/>
    <property type="evidence" value="ECO:0007669"/>
    <property type="project" value="UniProtKB-KW"/>
</dbReference>
<dbReference type="SUPFAM" id="SSF116734">
    <property type="entry name" value="DNA methylase specificity domain"/>
    <property type="match status" value="2"/>
</dbReference>
<evidence type="ECO:0000313" key="5">
    <source>
        <dbReference type="EMBL" id="SFO40869.1"/>
    </source>
</evidence>
<dbReference type="CDD" id="cd17282">
    <property type="entry name" value="RMtype1_S_Eco16444ORF1681_TRD1-CR1_like"/>
    <property type="match status" value="1"/>
</dbReference>
<dbReference type="InterPro" id="IPR052021">
    <property type="entry name" value="Type-I_RS_S_subunit"/>
</dbReference>